<keyword evidence="8" id="KW-1133">Transmembrane helix</keyword>
<dbReference type="InterPro" id="IPR045584">
    <property type="entry name" value="Pilin-like"/>
</dbReference>
<sequence length="213" mass="23731">MFRQQGLTLIELLVVMALAAITAVIALPEMVHWAATRRVVAQAERLANLIRFARHEAVRLNLPVYICPVQIRKDGNPDQYCDTRYLNQGIAAFADADRNRAYTRKTDLPLRTVIFNSNGSDTLASRIAVTGFSGSAYAQDPVWLFQPDGRFGHAPDVSAPFAFSDGLVKIILTDSRADTQQQRRQRAAIVLIDHSGRVSTCRPDDNPRCSYTE</sequence>
<evidence type="ECO:0000256" key="3">
    <source>
        <dbReference type="ARBA" id="ARBA00021549"/>
    </source>
</evidence>
<evidence type="ECO:0000256" key="6">
    <source>
        <dbReference type="ARBA" id="ARBA00022519"/>
    </source>
</evidence>
<name>A0ABY7RLD8_9NEIS</name>
<proteinExistence type="inferred from homology"/>
<evidence type="ECO:0000313" key="13">
    <source>
        <dbReference type="EMBL" id="WCL72313.1"/>
    </source>
</evidence>
<evidence type="ECO:0000256" key="2">
    <source>
        <dbReference type="ARBA" id="ARBA00011156"/>
    </source>
</evidence>
<accession>A0ABY7RLD8</accession>
<dbReference type="EMBL" id="CP116766">
    <property type="protein sequence ID" value="WCL72313.1"/>
    <property type="molecule type" value="Genomic_DNA"/>
</dbReference>
<dbReference type="NCBIfam" id="TIGR02532">
    <property type="entry name" value="IV_pilin_GFxxxE"/>
    <property type="match status" value="1"/>
</dbReference>
<dbReference type="InterPro" id="IPR022346">
    <property type="entry name" value="T2SS_GspH"/>
</dbReference>
<comment type="similarity">
    <text evidence="10">Belongs to the GSP H family.</text>
</comment>
<keyword evidence="4" id="KW-1003">Cell membrane</keyword>
<feature type="domain" description="General secretion pathway GspH" evidence="12">
    <location>
        <begin position="42"/>
        <end position="154"/>
    </location>
</feature>
<evidence type="ECO:0000313" key="14">
    <source>
        <dbReference type="Proteomes" id="UP001221268"/>
    </source>
</evidence>
<dbReference type="Pfam" id="PF07963">
    <property type="entry name" value="N_methyl"/>
    <property type="match status" value="1"/>
</dbReference>
<dbReference type="Gene3D" id="3.55.40.10">
    <property type="entry name" value="minor pseudopilin epsh domain"/>
    <property type="match status" value="1"/>
</dbReference>
<organism evidence="13 14">
    <name type="scientific">Neisseria lisongii</name>
    <dbReference type="NCBI Taxonomy" id="2912188"/>
    <lineage>
        <taxon>Bacteria</taxon>
        <taxon>Pseudomonadati</taxon>
        <taxon>Pseudomonadota</taxon>
        <taxon>Betaproteobacteria</taxon>
        <taxon>Neisseriales</taxon>
        <taxon>Neisseriaceae</taxon>
        <taxon>Neisseria</taxon>
    </lineage>
</organism>
<dbReference type="InterPro" id="IPR012902">
    <property type="entry name" value="N_methyl_site"/>
</dbReference>
<evidence type="ECO:0000256" key="7">
    <source>
        <dbReference type="ARBA" id="ARBA00022692"/>
    </source>
</evidence>
<evidence type="ECO:0000256" key="9">
    <source>
        <dbReference type="ARBA" id="ARBA00023136"/>
    </source>
</evidence>
<comment type="subunit">
    <text evidence="2">The pili are polar flexible filaments of about 5.4 nanometers diameter and 2.5 micrometers average length; they consist of only a single polypeptide chain arranged in a helical configuration of five subunits per turn in the assembled pilus.</text>
</comment>
<keyword evidence="14" id="KW-1185">Reference proteome</keyword>
<evidence type="ECO:0000256" key="5">
    <source>
        <dbReference type="ARBA" id="ARBA00022481"/>
    </source>
</evidence>
<evidence type="ECO:0000256" key="10">
    <source>
        <dbReference type="ARBA" id="ARBA00025772"/>
    </source>
</evidence>
<comment type="subcellular location">
    <subcellularLocation>
        <location evidence="1">Cell inner membrane</location>
        <topology evidence="1">Single-pass membrane protein</topology>
    </subcellularLocation>
</comment>
<dbReference type="Proteomes" id="UP001221268">
    <property type="component" value="Chromosome"/>
</dbReference>
<dbReference type="Pfam" id="PF12019">
    <property type="entry name" value="GspH"/>
    <property type="match status" value="1"/>
</dbReference>
<keyword evidence="5" id="KW-0488">Methylation</keyword>
<keyword evidence="6" id="KW-0997">Cell inner membrane</keyword>
<protein>
    <recommendedName>
        <fullName evidence="3">Type II secretion system protein H</fullName>
    </recommendedName>
    <alternativeName>
        <fullName evidence="11">General secretion pathway protein H</fullName>
    </alternativeName>
</protein>
<evidence type="ECO:0000256" key="11">
    <source>
        <dbReference type="ARBA" id="ARBA00030775"/>
    </source>
</evidence>
<gene>
    <name evidence="13" type="ORF">PJU73_04220</name>
</gene>
<dbReference type="PROSITE" id="PS00409">
    <property type="entry name" value="PROKAR_NTER_METHYL"/>
    <property type="match status" value="1"/>
</dbReference>
<keyword evidence="9" id="KW-0472">Membrane</keyword>
<evidence type="ECO:0000256" key="8">
    <source>
        <dbReference type="ARBA" id="ARBA00022989"/>
    </source>
</evidence>
<reference evidence="13 14" key="1">
    <citation type="submission" date="2023-01" db="EMBL/GenBank/DDBJ databases">
        <authorList>
            <person name="Yang C."/>
        </authorList>
    </citation>
    <scope>NUCLEOTIDE SEQUENCE [LARGE SCALE GENOMIC DNA]</scope>
    <source>
        <strain evidence="13 14">ZJ106</strain>
    </source>
</reference>
<evidence type="ECO:0000259" key="12">
    <source>
        <dbReference type="Pfam" id="PF12019"/>
    </source>
</evidence>
<evidence type="ECO:0000256" key="4">
    <source>
        <dbReference type="ARBA" id="ARBA00022475"/>
    </source>
</evidence>
<dbReference type="RefSeq" id="WP_237091224.1">
    <property type="nucleotide sequence ID" value="NZ_CP116766.1"/>
</dbReference>
<dbReference type="SUPFAM" id="SSF54523">
    <property type="entry name" value="Pili subunits"/>
    <property type="match status" value="1"/>
</dbReference>
<evidence type="ECO:0000256" key="1">
    <source>
        <dbReference type="ARBA" id="ARBA00004377"/>
    </source>
</evidence>
<keyword evidence="7" id="KW-0812">Transmembrane</keyword>